<feature type="domain" description="NodB homology" evidence="4">
    <location>
        <begin position="67"/>
        <end position="260"/>
    </location>
</feature>
<proteinExistence type="predicted"/>
<dbReference type="InterPro" id="IPR011330">
    <property type="entry name" value="Glyco_hydro/deAcase_b/a-brl"/>
</dbReference>
<evidence type="ECO:0000313" key="5">
    <source>
        <dbReference type="EMBL" id="GAA2247493.1"/>
    </source>
</evidence>
<dbReference type="PANTHER" id="PTHR10587">
    <property type="entry name" value="GLYCOSYL TRANSFERASE-RELATED"/>
    <property type="match status" value="1"/>
</dbReference>
<feature type="region of interest" description="Disordered" evidence="3">
    <location>
        <begin position="1"/>
        <end position="50"/>
    </location>
</feature>
<accession>A0ABP5R3E3</accession>
<dbReference type="Gene3D" id="3.20.20.370">
    <property type="entry name" value="Glycoside hydrolase/deacetylase"/>
    <property type="match status" value="1"/>
</dbReference>
<keyword evidence="1" id="KW-0479">Metal-binding</keyword>
<dbReference type="PROSITE" id="PS51677">
    <property type="entry name" value="NODB"/>
    <property type="match status" value="1"/>
</dbReference>
<dbReference type="EMBL" id="BAAATR010000012">
    <property type="protein sequence ID" value="GAA2247493.1"/>
    <property type="molecule type" value="Genomic_DNA"/>
</dbReference>
<dbReference type="CDD" id="cd10917">
    <property type="entry name" value="CE4_NodB_like_6s_7s"/>
    <property type="match status" value="1"/>
</dbReference>
<dbReference type="PANTHER" id="PTHR10587:SF133">
    <property type="entry name" value="CHITIN DEACETYLASE 1-RELATED"/>
    <property type="match status" value="1"/>
</dbReference>
<sequence>MTLLAACGAAEDRAGSQTPAPATGAASAGPVAKSGPSTRATPDPSAPAVHPVATAKEPEHHVHAGDMAVALTFDDGPSPTYTPQVLSILHQYNVTATFFMIGTNIERHPEVLRQVLAAGHLVGNHTWSHPDLRALDPAKVREEIERTGDIITRVGRGAPPILFRAPYGNFTGTAMAVSASLGMHPVAWSVDPRDWSRPGAQAIVDGVLGAVRTEAIVLNHDGALLDPGQTEVGGPADRSETVAALRTYLPRLIDAGYEFTVPDPAR</sequence>
<feature type="compositionally biased region" description="Low complexity" evidence="3">
    <location>
        <begin position="15"/>
        <end position="32"/>
    </location>
</feature>
<organism evidence="5 6">
    <name type="scientific">Kitasatospora cystarginea</name>
    <dbReference type="NCBI Taxonomy" id="58350"/>
    <lineage>
        <taxon>Bacteria</taxon>
        <taxon>Bacillati</taxon>
        <taxon>Actinomycetota</taxon>
        <taxon>Actinomycetes</taxon>
        <taxon>Kitasatosporales</taxon>
        <taxon>Streptomycetaceae</taxon>
        <taxon>Kitasatospora</taxon>
    </lineage>
</organism>
<keyword evidence="2" id="KW-0378">Hydrolase</keyword>
<reference evidence="6" key="1">
    <citation type="journal article" date="2019" name="Int. J. Syst. Evol. Microbiol.">
        <title>The Global Catalogue of Microorganisms (GCM) 10K type strain sequencing project: providing services to taxonomists for standard genome sequencing and annotation.</title>
        <authorList>
            <consortium name="The Broad Institute Genomics Platform"/>
            <consortium name="The Broad Institute Genome Sequencing Center for Infectious Disease"/>
            <person name="Wu L."/>
            <person name="Ma J."/>
        </authorList>
    </citation>
    <scope>NUCLEOTIDE SEQUENCE [LARGE SCALE GENOMIC DNA]</scope>
    <source>
        <strain evidence="6">JCM 7356</strain>
    </source>
</reference>
<dbReference type="Pfam" id="PF01522">
    <property type="entry name" value="Polysacc_deac_1"/>
    <property type="match status" value="1"/>
</dbReference>
<evidence type="ECO:0000256" key="2">
    <source>
        <dbReference type="ARBA" id="ARBA00022801"/>
    </source>
</evidence>
<dbReference type="InterPro" id="IPR050248">
    <property type="entry name" value="Polysacc_deacetylase_ArnD"/>
</dbReference>
<evidence type="ECO:0000256" key="1">
    <source>
        <dbReference type="ARBA" id="ARBA00022723"/>
    </source>
</evidence>
<gene>
    <name evidence="5" type="ORF">GCM10010430_32230</name>
</gene>
<dbReference type="SUPFAM" id="SSF88713">
    <property type="entry name" value="Glycoside hydrolase/deacetylase"/>
    <property type="match status" value="1"/>
</dbReference>
<comment type="caution">
    <text evidence="5">The sequence shown here is derived from an EMBL/GenBank/DDBJ whole genome shotgun (WGS) entry which is preliminary data.</text>
</comment>
<dbReference type="InterPro" id="IPR002509">
    <property type="entry name" value="NODB_dom"/>
</dbReference>
<keyword evidence="6" id="KW-1185">Reference proteome</keyword>
<evidence type="ECO:0000313" key="6">
    <source>
        <dbReference type="Proteomes" id="UP001500305"/>
    </source>
</evidence>
<evidence type="ECO:0000259" key="4">
    <source>
        <dbReference type="PROSITE" id="PS51677"/>
    </source>
</evidence>
<dbReference type="Proteomes" id="UP001500305">
    <property type="component" value="Unassembled WGS sequence"/>
</dbReference>
<evidence type="ECO:0000256" key="3">
    <source>
        <dbReference type="SAM" id="MobiDB-lite"/>
    </source>
</evidence>
<name>A0ABP5R3E3_9ACTN</name>
<protein>
    <submittedName>
        <fullName evidence="5">Polysaccharide deacetylase family protein</fullName>
    </submittedName>
</protein>